<dbReference type="Proteomes" id="UP000322362">
    <property type="component" value="Unassembled WGS sequence"/>
</dbReference>
<dbReference type="RefSeq" id="WP_148917322.1">
    <property type="nucleotide sequence ID" value="NZ_VTAV01000001.1"/>
</dbReference>
<gene>
    <name evidence="1" type="ORF">FXV77_00785</name>
</gene>
<dbReference type="EMBL" id="VTAV01000001">
    <property type="protein sequence ID" value="TYR37857.1"/>
    <property type="molecule type" value="Genomic_DNA"/>
</dbReference>
<evidence type="ECO:0000313" key="2">
    <source>
        <dbReference type="Proteomes" id="UP000322362"/>
    </source>
</evidence>
<name>A0A5D4HB49_9SPHI</name>
<accession>A0A5D4HB49</accession>
<proteinExistence type="predicted"/>
<keyword evidence="2" id="KW-1185">Reference proteome</keyword>
<comment type="caution">
    <text evidence="1">The sequence shown here is derived from an EMBL/GenBank/DDBJ whole genome shotgun (WGS) entry which is preliminary data.</text>
</comment>
<reference evidence="1 2" key="1">
    <citation type="submission" date="2019-08" db="EMBL/GenBank/DDBJ databases">
        <title>Phlebobacter frassis gen. nov. sp. nov., a new member of family Sphingobacteriaceae isolated from sand fly rearing media.</title>
        <authorList>
            <person name="Kakumanu M.L."/>
            <person name="Marayati B.F."/>
            <person name="Wada-Katsumata A."/>
            <person name="Wasserberg G."/>
            <person name="Schal C."/>
            <person name="Apperson C.S."/>
            <person name="Ponnusamy L."/>
        </authorList>
    </citation>
    <scope>NUCLEOTIDE SEQUENCE [LARGE SCALE GENOMIC DNA]</scope>
    <source>
        <strain evidence="1 2">SSI9</strain>
    </source>
</reference>
<protein>
    <submittedName>
        <fullName evidence="1">Uncharacterized protein</fullName>
    </submittedName>
</protein>
<sequence>MNAMKGFEITINDEQQTVAVNKGTVIISISCKFGLSITGADDEEGVSLRWNSSTVNMGDKINITPIDTDFTDPPLEKTLTNSKDLLDVYYNLKEILTKQGFIK</sequence>
<dbReference type="AlphaFoldDB" id="A0A5D4HB49"/>
<organism evidence="1 2">
    <name type="scientific">Sphingobacterium phlebotomi</name>
    <dbReference type="NCBI Taxonomy" id="2605433"/>
    <lineage>
        <taxon>Bacteria</taxon>
        <taxon>Pseudomonadati</taxon>
        <taxon>Bacteroidota</taxon>
        <taxon>Sphingobacteriia</taxon>
        <taxon>Sphingobacteriales</taxon>
        <taxon>Sphingobacteriaceae</taxon>
        <taxon>Sphingobacterium</taxon>
    </lineage>
</organism>
<evidence type="ECO:0000313" key="1">
    <source>
        <dbReference type="EMBL" id="TYR37857.1"/>
    </source>
</evidence>